<dbReference type="SUPFAM" id="SSF47384">
    <property type="entry name" value="Homodimeric domain of signal transducing histidine kinase"/>
    <property type="match status" value="1"/>
</dbReference>
<dbReference type="FunFam" id="2.10.70.100:FF:000001">
    <property type="entry name" value="Sensory transduction histidine kinase"/>
    <property type="match status" value="1"/>
</dbReference>
<evidence type="ECO:0000256" key="15">
    <source>
        <dbReference type="ARBA" id="ARBA00023136"/>
    </source>
</evidence>
<dbReference type="Proteomes" id="UP000632766">
    <property type="component" value="Unassembled WGS sequence"/>
</dbReference>
<dbReference type="InterPro" id="IPR001610">
    <property type="entry name" value="PAC"/>
</dbReference>
<evidence type="ECO:0000256" key="7">
    <source>
        <dbReference type="ARBA" id="ARBA00022553"/>
    </source>
</evidence>
<keyword evidence="15" id="KW-0472">Membrane</keyword>
<dbReference type="Pfam" id="PF02518">
    <property type="entry name" value="HATPase_c"/>
    <property type="match status" value="1"/>
</dbReference>
<dbReference type="InterPro" id="IPR001789">
    <property type="entry name" value="Sig_transdc_resp-reg_receiver"/>
</dbReference>
<dbReference type="SUPFAM" id="SSF55785">
    <property type="entry name" value="PYP-like sensor domain (PAS domain)"/>
    <property type="match status" value="1"/>
</dbReference>
<accession>A0A8J7HV84</accession>
<keyword evidence="25" id="KW-1185">Reference proteome</keyword>
<evidence type="ECO:0000256" key="6">
    <source>
        <dbReference type="ARBA" id="ARBA00022519"/>
    </source>
</evidence>
<evidence type="ECO:0000256" key="5">
    <source>
        <dbReference type="ARBA" id="ARBA00022475"/>
    </source>
</evidence>
<dbReference type="Gene3D" id="3.30.565.10">
    <property type="entry name" value="Histidine kinase-like ATPase, C-terminal domain"/>
    <property type="match status" value="1"/>
</dbReference>
<dbReference type="SUPFAM" id="SSF52172">
    <property type="entry name" value="CheY-like"/>
    <property type="match status" value="1"/>
</dbReference>
<dbReference type="EC" id="2.7.13.3" evidence="4"/>
<keyword evidence="13" id="KW-1133">Transmembrane helix</keyword>
<dbReference type="Gene3D" id="3.30.450.40">
    <property type="match status" value="1"/>
</dbReference>
<feature type="domain" description="Phytochrome chromophore attachment site" evidence="19">
    <location>
        <begin position="290"/>
        <end position="426"/>
    </location>
</feature>
<evidence type="ECO:0000259" key="23">
    <source>
        <dbReference type="PROSITE" id="PS50113"/>
    </source>
</evidence>
<feature type="modified residue" description="4-aspartylphosphate" evidence="17">
    <location>
        <position position="57"/>
    </location>
</feature>
<comment type="subcellular location">
    <subcellularLocation>
        <location evidence="2">Cell inner membrane</location>
        <topology evidence="2">Multi-pass membrane protein</topology>
    </subcellularLocation>
</comment>
<evidence type="ECO:0000256" key="2">
    <source>
        <dbReference type="ARBA" id="ARBA00004429"/>
    </source>
</evidence>
<dbReference type="SUPFAM" id="SSF55781">
    <property type="entry name" value="GAF domain-like"/>
    <property type="match status" value="1"/>
</dbReference>
<dbReference type="InterPro" id="IPR011006">
    <property type="entry name" value="CheY-like_superfamily"/>
</dbReference>
<dbReference type="InterPro" id="IPR003661">
    <property type="entry name" value="HisK_dim/P_dom"/>
</dbReference>
<evidence type="ECO:0000256" key="12">
    <source>
        <dbReference type="ARBA" id="ARBA00022777"/>
    </source>
</evidence>
<keyword evidence="6" id="KW-0997">Cell inner membrane</keyword>
<dbReference type="InterPro" id="IPR004358">
    <property type="entry name" value="Sig_transdc_His_kin-like_C"/>
</dbReference>
<dbReference type="FunFam" id="3.30.565.10:FF:000006">
    <property type="entry name" value="Sensor histidine kinase WalK"/>
    <property type="match status" value="1"/>
</dbReference>
<keyword evidence="11" id="KW-0547">Nucleotide-binding</keyword>
<dbReference type="GO" id="GO:0005886">
    <property type="term" value="C:plasma membrane"/>
    <property type="evidence" value="ECO:0007669"/>
    <property type="project" value="UniProtKB-SubCell"/>
</dbReference>
<proteinExistence type="inferred from homology"/>
<dbReference type="AlphaFoldDB" id="A0A8J7HV84"/>
<evidence type="ECO:0000256" key="11">
    <source>
        <dbReference type="ARBA" id="ARBA00022741"/>
    </source>
</evidence>
<dbReference type="InterPro" id="IPR052162">
    <property type="entry name" value="Sensor_kinase/Photoreceptor"/>
</dbReference>
<dbReference type="CDD" id="cd00082">
    <property type="entry name" value="HisKA"/>
    <property type="match status" value="1"/>
</dbReference>
<reference evidence="24 25" key="1">
    <citation type="journal article" date="2021" name="Int. J. Syst. Evol. Microbiol.">
        <title>Amazonocrinis nigriterrae gen. nov., sp. nov., Atlanticothrix silvestris gen. nov., sp. nov. and Dendronalium phyllosphericum gen. nov., sp. nov., nostocacean cyanobacteria from Brazilian environments.</title>
        <authorList>
            <person name="Alvarenga D.O."/>
            <person name="Andreote A.P.D."/>
            <person name="Branco L.H.Z."/>
            <person name="Delbaje E."/>
            <person name="Cruz R.B."/>
            <person name="Varani A.M."/>
            <person name="Fiore M.F."/>
        </authorList>
    </citation>
    <scope>NUCLEOTIDE SEQUENCE [LARGE SCALE GENOMIC DNA]</scope>
    <source>
        <strain evidence="24 25">CENA67</strain>
    </source>
</reference>
<dbReference type="PANTHER" id="PTHR43304">
    <property type="entry name" value="PHYTOCHROME-LIKE PROTEIN CPH1"/>
    <property type="match status" value="1"/>
</dbReference>
<dbReference type="NCBIfam" id="TIGR00229">
    <property type="entry name" value="sensory_box"/>
    <property type="match status" value="1"/>
</dbReference>
<dbReference type="EMBL" id="JAECZC010000096">
    <property type="protein sequence ID" value="MBH8566441.1"/>
    <property type="molecule type" value="Genomic_DNA"/>
</dbReference>
<evidence type="ECO:0000256" key="16">
    <source>
        <dbReference type="ARBA" id="ARBA00055745"/>
    </source>
</evidence>
<keyword evidence="9" id="KW-0812">Transmembrane</keyword>
<dbReference type="Pfam" id="PF00512">
    <property type="entry name" value="HisKA"/>
    <property type="match status" value="1"/>
</dbReference>
<evidence type="ECO:0000259" key="22">
    <source>
        <dbReference type="PROSITE" id="PS50112"/>
    </source>
</evidence>
<dbReference type="Gene3D" id="3.30.450.20">
    <property type="entry name" value="PAS domain"/>
    <property type="match status" value="1"/>
</dbReference>
<keyword evidence="12" id="KW-0418">Kinase</keyword>
<dbReference type="InterPro" id="IPR035965">
    <property type="entry name" value="PAS-like_dom_sf"/>
</dbReference>
<dbReference type="InterPro" id="IPR029016">
    <property type="entry name" value="GAF-like_dom_sf"/>
</dbReference>
<feature type="coiled-coil region" evidence="18">
    <location>
        <begin position="123"/>
        <end position="153"/>
    </location>
</feature>
<keyword evidence="18" id="KW-0175">Coiled coil</keyword>
<dbReference type="InterPro" id="IPR016132">
    <property type="entry name" value="Phyto_chromo_attachment"/>
</dbReference>
<feature type="domain" description="Histidine kinase" evidence="20">
    <location>
        <begin position="460"/>
        <end position="684"/>
    </location>
</feature>
<name>A0A8J7HV84_9NOST</name>
<evidence type="ECO:0000256" key="1">
    <source>
        <dbReference type="ARBA" id="ARBA00000085"/>
    </source>
</evidence>
<evidence type="ECO:0000256" key="3">
    <source>
        <dbReference type="ARBA" id="ARBA00006402"/>
    </source>
</evidence>
<dbReference type="InterPro" id="IPR013655">
    <property type="entry name" value="PAS_fold_3"/>
</dbReference>
<dbReference type="PROSITE" id="PS50046">
    <property type="entry name" value="PHYTOCHROME_2"/>
    <property type="match status" value="1"/>
</dbReference>
<evidence type="ECO:0000256" key="14">
    <source>
        <dbReference type="ARBA" id="ARBA00023012"/>
    </source>
</evidence>
<dbReference type="SUPFAM" id="SSF55874">
    <property type="entry name" value="ATPase domain of HSP90 chaperone/DNA topoisomerase II/histidine kinase"/>
    <property type="match status" value="1"/>
</dbReference>
<comment type="function">
    <text evidence="16">Photoreceptor which exists in two forms that are reversibly interconvertible by light: the R form that absorbs maximally in the red region of the spectrum and the FR form that absorbs maximally in the far-red region.</text>
</comment>
<dbReference type="InterPro" id="IPR005467">
    <property type="entry name" value="His_kinase_dom"/>
</dbReference>
<dbReference type="SMART" id="SM00086">
    <property type="entry name" value="PAC"/>
    <property type="match status" value="1"/>
</dbReference>
<evidence type="ECO:0000256" key="4">
    <source>
        <dbReference type="ARBA" id="ARBA00012438"/>
    </source>
</evidence>
<dbReference type="SMART" id="SM00388">
    <property type="entry name" value="HisKA"/>
    <property type="match status" value="1"/>
</dbReference>
<protein>
    <recommendedName>
        <fullName evidence="4">histidine kinase</fullName>
        <ecNumber evidence="4">2.7.13.3</ecNumber>
    </recommendedName>
</protein>
<evidence type="ECO:0000256" key="18">
    <source>
        <dbReference type="SAM" id="Coils"/>
    </source>
</evidence>
<evidence type="ECO:0000256" key="10">
    <source>
        <dbReference type="ARBA" id="ARBA00022737"/>
    </source>
</evidence>
<evidence type="ECO:0000259" key="19">
    <source>
        <dbReference type="PROSITE" id="PS50046"/>
    </source>
</evidence>
<keyword evidence="5" id="KW-1003">Cell membrane</keyword>
<dbReference type="Gene3D" id="3.40.50.2300">
    <property type="match status" value="1"/>
</dbReference>
<feature type="domain" description="PAC" evidence="23">
    <location>
        <begin position="218"/>
        <end position="270"/>
    </location>
</feature>
<dbReference type="PANTHER" id="PTHR43304:SF1">
    <property type="entry name" value="PAC DOMAIN-CONTAINING PROTEIN"/>
    <property type="match status" value="1"/>
</dbReference>
<feature type="domain" description="PAS" evidence="22">
    <location>
        <begin position="143"/>
        <end position="215"/>
    </location>
</feature>
<keyword evidence="7 17" id="KW-0597">Phosphoprotein</keyword>
<dbReference type="Pfam" id="PF00072">
    <property type="entry name" value="Response_reg"/>
    <property type="match status" value="1"/>
</dbReference>
<keyword evidence="14" id="KW-0902">Two-component regulatory system</keyword>
<dbReference type="PROSITE" id="PS50112">
    <property type="entry name" value="PAS"/>
    <property type="match status" value="1"/>
</dbReference>
<dbReference type="InterPro" id="IPR036097">
    <property type="entry name" value="HisK_dim/P_sf"/>
</dbReference>
<dbReference type="InterPro" id="IPR036890">
    <property type="entry name" value="HATPase_C_sf"/>
</dbReference>
<dbReference type="SMART" id="SM00065">
    <property type="entry name" value="GAF"/>
    <property type="match status" value="1"/>
</dbReference>
<keyword evidence="10" id="KW-0677">Repeat</keyword>
<dbReference type="SMART" id="SM00448">
    <property type="entry name" value="REC"/>
    <property type="match status" value="1"/>
</dbReference>
<comment type="similarity">
    <text evidence="3">In the N-terminal section; belongs to the phytochrome family.</text>
</comment>
<dbReference type="PROSITE" id="PS50109">
    <property type="entry name" value="HIS_KIN"/>
    <property type="match status" value="1"/>
</dbReference>
<evidence type="ECO:0000256" key="8">
    <source>
        <dbReference type="ARBA" id="ARBA00022679"/>
    </source>
</evidence>
<dbReference type="GO" id="GO:0000166">
    <property type="term" value="F:nucleotide binding"/>
    <property type="evidence" value="ECO:0007669"/>
    <property type="project" value="UniProtKB-KW"/>
</dbReference>
<evidence type="ECO:0000313" key="25">
    <source>
        <dbReference type="Proteomes" id="UP000632766"/>
    </source>
</evidence>
<dbReference type="Gene3D" id="1.10.287.130">
    <property type="match status" value="1"/>
</dbReference>
<dbReference type="Pfam" id="PF08447">
    <property type="entry name" value="PAS_3"/>
    <property type="match status" value="1"/>
</dbReference>
<gene>
    <name evidence="24" type="ORF">I8748_30540</name>
</gene>
<dbReference type="SMART" id="SM00387">
    <property type="entry name" value="HATPase_c"/>
    <property type="match status" value="1"/>
</dbReference>
<dbReference type="GO" id="GO:0000155">
    <property type="term" value="F:phosphorelay sensor kinase activity"/>
    <property type="evidence" value="ECO:0007669"/>
    <property type="project" value="InterPro"/>
</dbReference>
<dbReference type="PROSITE" id="PS50110">
    <property type="entry name" value="RESPONSE_REGULATORY"/>
    <property type="match status" value="1"/>
</dbReference>
<comment type="catalytic activity">
    <reaction evidence="1">
        <text>ATP + protein L-histidine = ADP + protein N-phospho-L-histidine.</text>
        <dbReference type="EC" id="2.7.13.3"/>
    </reaction>
</comment>
<dbReference type="InterPro" id="IPR000014">
    <property type="entry name" value="PAS"/>
</dbReference>
<dbReference type="Gene3D" id="2.10.70.100">
    <property type="match status" value="1"/>
</dbReference>
<evidence type="ECO:0000256" key="13">
    <source>
        <dbReference type="ARBA" id="ARBA00022989"/>
    </source>
</evidence>
<evidence type="ECO:0000313" key="24">
    <source>
        <dbReference type="EMBL" id="MBH8566441.1"/>
    </source>
</evidence>
<dbReference type="RefSeq" id="WP_198128196.1">
    <property type="nucleotide sequence ID" value="NZ_JAECZC010000096.1"/>
</dbReference>
<dbReference type="CDD" id="cd00130">
    <property type="entry name" value="PAS"/>
    <property type="match status" value="1"/>
</dbReference>
<dbReference type="PROSITE" id="PS50113">
    <property type="entry name" value="PAC"/>
    <property type="match status" value="1"/>
</dbReference>
<evidence type="ECO:0000259" key="20">
    <source>
        <dbReference type="PROSITE" id="PS50109"/>
    </source>
</evidence>
<evidence type="ECO:0000256" key="9">
    <source>
        <dbReference type="ARBA" id="ARBA00022692"/>
    </source>
</evidence>
<organism evidence="24 25">
    <name type="scientific">Amazonocrinis nigriterrae CENA67</name>
    <dbReference type="NCBI Taxonomy" id="2794033"/>
    <lineage>
        <taxon>Bacteria</taxon>
        <taxon>Bacillati</taxon>
        <taxon>Cyanobacteriota</taxon>
        <taxon>Cyanophyceae</taxon>
        <taxon>Nostocales</taxon>
        <taxon>Nostocaceae</taxon>
        <taxon>Amazonocrinis</taxon>
        <taxon>Amazonocrinis nigriterrae</taxon>
    </lineage>
</organism>
<feature type="domain" description="Response regulatory" evidence="21">
    <location>
        <begin position="8"/>
        <end position="124"/>
    </location>
</feature>
<keyword evidence="8" id="KW-0808">Transferase</keyword>
<dbReference type="Pfam" id="PF01590">
    <property type="entry name" value="GAF"/>
    <property type="match status" value="1"/>
</dbReference>
<dbReference type="InterPro" id="IPR003018">
    <property type="entry name" value="GAF"/>
</dbReference>
<dbReference type="InterPro" id="IPR000700">
    <property type="entry name" value="PAS-assoc_C"/>
</dbReference>
<dbReference type="InterPro" id="IPR003594">
    <property type="entry name" value="HATPase_dom"/>
</dbReference>
<evidence type="ECO:0000259" key="21">
    <source>
        <dbReference type="PROSITE" id="PS50110"/>
    </source>
</evidence>
<dbReference type="PRINTS" id="PR00344">
    <property type="entry name" value="BCTRLSENSOR"/>
</dbReference>
<sequence length="686" mass="77968">MTNQDSALVLVVDDDDLTRMHLCFLMQQAGYQVVEASNGYEALNTYTRVHPDIVLLDALMPVMDGFTCCAKLQALSDGESIPVLMITALYDQASVEEAFAVGASDFITKPIHWPVLSQRVRRLLTANRTMQKLRQQTEQAQLQEAQLRMALEAAHMGIWNRDLQTNKITYSDNLEALYGVEKGTFDGTYEAFINCIHLQERNFVNCVIQQAIQEGTDYDIEFRVVLPTGSIRWLASKGVMFHDASGVAVRISGVDMDITKRKQAHAELQRQNKRSQLFADITLKIRQSLQIDEILQTSVKEVQKLLHADRVFIWRLKSDGSFIVVEEAVVDGVAAVSGQEITDPCFGEDYIQQYRQGRISSIPDIEQADIPPCYVQLLQRFHVRATLVVPIFLQNQLWGLLIAHQCVYPRKWTNWEIQMLRQLADQIGIALAQSAILEKETRQRQELARSNEQLQQFAFIASHDLQEPLRKIKTFGERLKTTCSDSINEQGHDYLERMQNAALRMQSLIEDLLTLSRVTTRAQPFVCVNLAETAQEVLSDLEVRIQQSKGRVEVGDLPTIKADPVQMRQLLQNLIGNALKFHRQEVPPIVKIYGQFFNNQSDQVSVNSEMCEIVVEDNGIGFEEKYIDRIFNIFQRLHGRQEYEGTGIGLAICRKIAERHHGSITAQSKPQQGAKFIVRLAVNSHN</sequence>
<comment type="caution">
    <text evidence="24">The sequence shown here is derived from an EMBL/GenBank/DDBJ whole genome shotgun (WGS) entry which is preliminary data.</text>
</comment>
<evidence type="ECO:0000256" key="17">
    <source>
        <dbReference type="PROSITE-ProRule" id="PRU00169"/>
    </source>
</evidence>